<feature type="coiled-coil region" evidence="1">
    <location>
        <begin position="3"/>
        <end position="30"/>
    </location>
</feature>
<dbReference type="InterPro" id="IPR032675">
    <property type="entry name" value="LRR_dom_sf"/>
</dbReference>
<dbReference type="Proteomes" id="UP001221142">
    <property type="component" value="Unassembled WGS sequence"/>
</dbReference>
<proteinExistence type="predicted"/>
<sequence>MSIEDLRKHLTRLEAQIIHLRRVLVHAERQRIAVQEQLQKVATFPVVSLPVEITIQIFTHCLPTIKELLKSSRHSDLRDPPLVFLGVCRRWRDIALGTPALWSTLQMRFDAIPLQVISEPGVVEGFVDRWLGRAKNRPLSLVLHTDKYEGEDYFDFGIERVRDIIRRHAPRIESLDLYSSRTEMRKLALDSVAFPLLQRVVVCDVDGWLGDDSADPVDVFSNAPLLTRVHLFENTTYSSFVFPALQLTEFEGRLDDLEFFNLAPNLITAKCMVDFVPEPPSVVTHAHLQSLTLAKDESDPSDPMDILPHLILPKLETLDVSDIKDMDPASISGLVQRSAAKLDTLCITVPNDLYFSRWLGCLGVLNDTLEHLSVHSPSSSFLSLLTILGDPRYERAGPALPHLKALSISHAGEIHFGDLVECLTRRSPRLESFSIRFKAGTFLHDEIYHEGSRTEIVSILSTLAEEGMDIHIGSGGRKEPYVQLIRS</sequence>
<organism evidence="2 3">
    <name type="scientific">Roridomyces roridus</name>
    <dbReference type="NCBI Taxonomy" id="1738132"/>
    <lineage>
        <taxon>Eukaryota</taxon>
        <taxon>Fungi</taxon>
        <taxon>Dikarya</taxon>
        <taxon>Basidiomycota</taxon>
        <taxon>Agaricomycotina</taxon>
        <taxon>Agaricomycetes</taxon>
        <taxon>Agaricomycetidae</taxon>
        <taxon>Agaricales</taxon>
        <taxon>Marasmiineae</taxon>
        <taxon>Mycenaceae</taxon>
        <taxon>Roridomyces</taxon>
    </lineage>
</organism>
<dbReference type="EMBL" id="JARKIF010000005">
    <property type="protein sequence ID" value="KAJ7639397.1"/>
    <property type="molecule type" value="Genomic_DNA"/>
</dbReference>
<reference evidence="2" key="1">
    <citation type="submission" date="2023-03" db="EMBL/GenBank/DDBJ databases">
        <title>Massive genome expansion in bonnet fungi (Mycena s.s.) driven by repeated elements and novel gene families across ecological guilds.</title>
        <authorList>
            <consortium name="Lawrence Berkeley National Laboratory"/>
            <person name="Harder C.B."/>
            <person name="Miyauchi S."/>
            <person name="Viragh M."/>
            <person name="Kuo A."/>
            <person name="Thoen E."/>
            <person name="Andreopoulos B."/>
            <person name="Lu D."/>
            <person name="Skrede I."/>
            <person name="Drula E."/>
            <person name="Henrissat B."/>
            <person name="Morin E."/>
            <person name="Kohler A."/>
            <person name="Barry K."/>
            <person name="LaButti K."/>
            <person name="Morin E."/>
            <person name="Salamov A."/>
            <person name="Lipzen A."/>
            <person name="Mereny Z."/>
            <person name="Hegedus B."/>
            <person name="Baldrian P."/>
            <person name="Stursova M."/>
            <person name="Weitz H."/>
            <person name="Taylor A."/>
            <person name="Grigoriev I.V."/>
            <person name="Nagy L.G."/>
            <person name="Martin F."/>
            <person name="Kauserud H."/>
        </authorList>
    </citation>
    <scope>NUCLEOTIDE SEQUENCE</scope>
    <source>
        <strain evidence="2">9284</strain>
    </source>
</reference>
<keyword evidence="3" id="KW-1185">Reference proteome</keyword>
<evidence type="ECO:0000313" key="2">
    <source>
        <dbReference type="EMBL" id="KAJ7639397.1"/>
    </source>
</evidence>
<keyword evidence="1" id="KW-0175">Coiled coil</keyword>
<protein>
    <recommendedName>
        <fullName evidence="4">F-box domain-containing protein</fullName>
    </recommendedName>
</protein>
<name>A0AAD7C5V6_9AGAR</name>
<dbReference type="PANTHER" id="PTHR38926">
    <property type="entry name" value="F-BOX DOMAIN CONTAINING PROTEIN, EXPRESSED"/>
    <property type="match status" value="1"/>
</dbReference>
<dbReference type="Gene3D" id="3.80.10.10">
    <property type="entry name" value="Ribonuclease Inhibitor"/>
    <property type="match status" value="1"/>
</dbReference>
<accession>A0AAD7C5V6</accession>
<evidence type="ECO:0000313" key="3">
    <source>
        <dbReference type="Proteomes" id="UP001221142"/>
    </source>
</evidence>
<dbReference type="SUPFAM" id="SSF52047">
    <property type="entry name" value="RNI-like"/>
    <property type="match status" value="1"/>
</dbReference>
<evidence type="ECO:0008006" key="4">
    <source>
        <dbReference type="Google" id="ProtNLM"/>
    </source>
</evidence>
<dbReference type="PANTHER" id="PTHR38926:SF5">
    <property type="entry name" value="F-BOX AND LEUCINE-RICH REPEAT PROTEIN 6"/>
    <property type="match status" value="1"/>
</dbReference>
<dbReference type="AlphaFoldDB" id="A0AAD7C5V6"/>
<comment type="caution">
    <text evidence="2">The sequence shown here is derived from an EMBL/GenBank/DDBJ whole genome shotgun (WGS) entry which is preliminary data.</text>
</comment>
<gene>
    <name evidence="2" type="ORF">FB45DRAFT_426170</name>
</gene>
<evidence type="ECO:0000256" key="1">
    <source>
        <dbReference type="SAM" id="Coils"/>
    </source>
</evidence>
<dbReference type="Gene3D" id="1.20.1280.50">
    <property type="match status" value="1"/>
</dbReference>